<dbReference type="EMBL" id="QHKI01000114">
    <property type="protein sequence ID" value="RSM61688.1"/>
    <property type="molecule type" value="Genomic_DNA"/>
</dbReference>
<evidence type="ECO:0000313" key="4">
    <source>
        <dbReference type="Proteomes" id="UP000287547"/>
    </source>
</evidence>
<dbReference type="OrthoDB" id="9023549at2"/>
<feature type="compositionally biased region" description="Basic residues" evidence="1">
    <location>
        <begin position="268"/>
        <end position="291"/>
    </location>
</feature>
<evidence type="ECO:0000313" key="3">
    <source>
        <dbReference type="EMBL" id="RSM61688.1"/>
    </source>
</evidence>
<feature type="compositionally biased region" description="Basic residues" evidence="1">
    <location>
        <begin position="249"/>
        <end position="258"/>
    </location>
</feature>
<sequence>MDEAPGWSAIDSACARIYGDEKPQHWGTLLRWSLGGEDPLDGISAYTRTEPVPHWHYVSYGMSELHDKQSEDADVSGWGFEFTFRLVRRPDQAEPPIWPANLMQNLARYVIQTGNWFAPGHHIDANGPIAADRPDSLIRTLAFIRDPELGEIDTPNGAVQFLQLVGLTPDEYEAATEWHTESLLGLLQPQMPLAVTDIDRSSLLTPELAETVRAGPSRCRAGRLQQRRADGRRGRVGPDRGPDVAVRHEARRTHRSHAARQAALRLRPAGRVRPASRRFPARGRVLRRAVRRRDPDRVDPRRGP</sequence>
<dbReference type="GO" id="GO:0005737">
    <property type="term" value="C:cytoplasm"/>
    <property type="evidence" value="ECO:0007669"/>
    <property type="project" value="TreeGrafter"/>
</dbReference>
<proteinExistence type="predicted"/>
<feature type="region of interest" description="Disordered" evidence="1">
    <location>
        <begin position="223"/>
        <end position="304"/>
    </location>
</feature>
<evidence type="ECO:0000256" key="1">
    <source>
        <dbReference type="SAM" id="MobiDB-lite"/>
    </source>
</evidence>
<evidence type="ECO:0000259" key="2">
    <source>
        <dbReference type="Pfam" id="PF05076"/>
    </source>
</evidence>
<reference evidence="3 4" key="1">
    <citation type="submission" date="2018-05" db="EMBL/GenBank/DDBJ databases">
        <title>Evolution of GPA BGCs.</title>
        <authorList>
            <person name="Waglechner N."/>
            <person name="Wright G.D."/>
        </authorList>
    </citation>
    <scope>NUCLEOTIDE SEQUENCE [LARGE SCALE GENOMIC DNA]</scope>
    <source>
        <strain evidence="3 4">A82846</strain>
    </source>
</reference>
<feature type="compositionally biased region" description="Basic and acidic residues" evidence="1">
    <location>
        <begin position="227"/>
        <end position="248"/>
    </location>
</feature>
<dbReference type="InterPro" id="IPR037181">
    <property type="entry name" value="SUFU_N"/>
</dbReference>
<dbReference type="RefSeq" id="WP_125728642.1">
    <property type="nucleotide sequence ID" value="NZ_QHKI01000114.1"/>
</dbReference>
<name>A0A428Y2D3_KIBAR</name>
<organism evidence="3 4">
    <name type="scientific">Kibdelosporangium aridum</name>
    <dbReference type="NCBI Taxonomy" id="2030"/>
    <lineage>
        <taxon>Bacteria</taxon>
        <taxon>Bacillati</taxon>
        <taxon>Actinomycetota</taxon>
        <taxon>Actinomycetes</taxon>
        <taxon>Pseudonocardiales</taxon>
        <taxon>Pseudonocardiaceae</taxon>
        <taxon>Kibdelosporangium</taxon>
    </lineage>
</organism>
<dbReference type="PANTHER" id="PTHR10928">
    <property type="entry name" value="SUPPRESSOR OF FUSED"/>
    <property type="match status" value="1"/>
</dbReference>
<dbReference type="InterPro" id="IPR020941">
    <property type="entry name" value="SUFU-like_domain"/>
</dbReference>
<dbReference type="InterPro" id="IPR007768">
    <property type="entry name" value="Suppressor_of_fused"/>
</dbReference>
<feature type="compositionally biased region" description="Basic and acidic residues" evidence="1">
    <location>
        <begin position="292"/>
        <end position="304"/>
    </location>
</feature>
<protein>
    <recommendedName>
        <fullName evidence="2">Suppressor of fused-like domain-containing protein</fullName>
    </recommendedName>
</protein>
<dbReference type="AlphaFoldDB" id="A0A428Y2D3"/>
<accession>A0A428Y2D3</accession>
<comment type="caution">
    <text evidence="3">The sequence shown here is derived from an EMBL/GenBank/DDBJ whole genome shotgun (WGS) entry which is preliminary data.</text>
</comment>
<gene>
    <name evidence="3" type="ORF">DMH04_53875</name>
</gene>
<dbReference type="PANTHER" id="PTHR10928:SF2">
    <property type="entry name" value="SUPPRESSOR OF FUSED HOMOLOG"/>
    <property type="match status" value="1"/>
</dbReference>
<dbReference type="SUPFAM" id="SSF103359">
    <property type="entry name" value="Suppressor of Fused, N-terminal domain"/>
    <property type="match status" value="1"/>
</dbReference>
<dbReference type="Proteomes" id="UP000287547">
    <property type="component" value="Unassembled WGS sequence"/>
</dbReference>
<dbReference type="Pfam" id="PF05076">
    <property type="entry name" value="SUFU"/>
    <property type="match status" value="1"/>
</dbReference>
<feature type="domain" description="Suppressor of fused-like" evidence="2">
    <location>
        <begin position="36"/>
        <end position="200"/>
    </location>
</feature>